<protein>
    <submittedName>
        <fullName evidence="1">Uncharacterized protein</fullName>
    </submittedName>
</protein>
<dbReference type="OrthoDB" id="5814891at2"/>
<dbReference type="RefSeq" id="WP_078925610.1">
    <property type="nucleotide sequence ID" value="NZ_FUXB01000005.1"/>
</dbReference>
<dbReference type="AlphaFoldDB" id="A0A1T4N3K7"/>
<dbReference type="EMBL" id="FUXB01000005">
    <property type="protein sequence ID" value="SJZ73724.1"/>
    <property type="molecule type" value="Genomic_DNA"/>
</dbReference>
<proteinExistence type="predicted"/>
<reference evidence="2" key="1">
    <citation type="submission" date="2017-02" db="EMBL/GenBank/DDBJ databases">
        <authorList>
            <person name="Varghese N."/>
            <person name="Submissions S."/>
        </authorList>
    </citation>
    <scope>NUCLEOTIDE SEQUENCE [LARGE SCALE GENOMIC DNA]</scope>
    <source>
        <strain evidence="2">DSM 19608</strain>
    </source>
</reference>
<evidence type="ECO:0000313" key="1">
    <source>
        <dbReference type="EMBL" id="SJZ73724.1"/>
    </source>
</evidence>
<dbReference type="Proteomes" id="UP000190834">
    <property type="component" value="Unassembled WGS sequence"/>
</dbReference>
<name>A0A1T4N3K7_VIBCI</name>
<organism evidence="1 2">
    <name type="scientific">Vibrio cincinnatiensis DSM 19608</name>
    <dbReference type="NCBI Taxonomy" id="1123491"/>
    <lineage>
        <taxon>Bacteria</taxon>
        <taxon>Pseudomonadati</taxon>
        <taxon>Pseudomonadota</taxon>
        <taxon>Gammaproteobacteria</taxon>
        <taxon>Vibrionales</taxon>
        <taxon>Vibrionaceae</taxon>
        <taxon>Vibrio</taxon>
    </lineage>
</organism>
<dbReference type="STRING" id="1123491.SAMN02745782_01198"/>
<accession>A0A1T4N3K7</accession>
<dbReference type="GeneID" id="70584323"/>
<dbReference type="PROSITE" id="PS51257">
    <property type="entry name" value="PROKAR_LIPOPROTEIN"/>
    <property type="match status" value="1"/>
</dbReference>
<keyword evidence="2" id="KW-1185">Reference proteome</keyword>
<evidence type="ECO:0000313" key="2">
    <source>
        <dbReference type="Proteomes" id="UP000190834"/>
    </source>
</evidence>
<sequence length="155" mass="17074">MNKNSLLFLTFLLSACSSSPDVNWQHSSTGIFSQTAIQLKSHLWTDQMPKVAGDDNVAEPKATDNVNGTLVLETSGQLPADLTLLMLVIKQGNDMWSIPASELELRTPSDDIWEVVFKSTAELDIERLVSVALGVSDSEGETWLVEHQVVIDKVY</sequence>
<gene>
    <name evidence="1" type="ORF">SAMN02745782_01198</name>
</gene>